<keyword evidence="1" id="KW-0472">Membrane</keyword>
<protein>
    <recommendedName>
        <fullName evidence="4">DUF2238 domain-containing protein</fullName>
    </recommendedName>
</protein>
<evidence type="ECO:0008006" key="4">
    <source>
        <dbReference type="Google" id="ProtNLM"/>
    </source>
</evidence>
<organism evidence="2 3">
    <name type="scientific">Pseudomonas jessenii</name>
    <dbReference type="NCBI Taxonomy" id="77298"/>
    <lineage>
        <taxon>Bacteria</taxon>
        <taxon>Pseudomonadati</taxon>
        <taxon>Pseudomonadota</taxon>
        <taxon>Gammaproteobacteria</taxon>
        <taxon>Pseudomonadales</taxon>
        <taxon>Pseudomonadaceae</taxon>
        <taxon>Pseudomonas</taxon>
    </lineage>
</organism>
<keyword evidence="1" id="KW-1133">Transmembrane helix</keyword>
<accession>A0A2W0EY88</accession>
<keyword evidence="1" id="KW-0812">Transmembrane</keyword>
<reference evidence="2 3" key="1">
    <citation type="journal article" date="2018" name="Appl. Microbiol. Biotechnol.">
        <title>Characterization of the caprolactam degradation pathway in Pseudomonas jessenii using mass spectrometry-based proteomics.</title>
        <authorList>
            <person name="Otzen M."/>
            <person name="Palacio C."/>
            <person name="Janssen D.B."/>
        </authorList>
    </citation>
    <scope>NUCLEOTIDE SEQUENCE [LARGE SCALE GENOMIC DNA]</scope>
    <source>
        <strain evidence="2 3">GO3</strain>
    </source>
</reference>
<feature type="transmembrane region" description="Helical" evidence="1">
    <location>
        <begin position="12"/>
        <end position="28"/>
    </location>
</feature>
<dbReference type="InterPro" id="IPR014509">
    <property type="entry name" value="YjdF-like"/>
</dbReference>
<dbReference type="AlphaFoldDB" id="A0A2W0EY88"/>
<name>A0A2W0EY88_PSEJE</name>
<feature type="transmembrane region" description="Helical" evidence="1">
    <location>
        <begin position="136"/>
        <end position="154"/>
    </location>
</feature>
<dbReference type="EMBL" id="PDLL01000141">
    <property type="protein sequence ID" value="PYY70001.1"/>
    <property type="molecule type" value="Genomic_DNA"/>
</dbReference>
<sequence>MQSSQHSRYDLTLLMVFLLIVVVSGFSPRSRVDWALENLLVLLLVGTLVAVARRFRLSATSITLVFAFLCVHELGAHYTYSLVPYEHWSSTWLGFSFEHASGIHRNHYDRLVHFSYGLLLAYPVREVLWRLTPLRGFWLFFVTLNIMLSTSALYELVEWIGGAFLGNDTANAFVGAQNDPWDSQKDMAIAVLGACATLVLVSVRGMAQKQPMTTACRKNNNLWG</sequence>
<proteinExistence type="predicted"/>
<dbReference type="Proteomes" id="UP000247437">
    <property type="component" value="Unassembled WGS sequence"/>
</dbReference>
<dbReference type="RefSeq" id="WP_110659862.1">
    <property type="nucleotide sequence ID" value="NZ_PDLL01000141.1"/>
</dbReference>
<gene>
    <name evidence="2" type="ORF">CRX42_13630</name>
</gene>
<dbReference type="PIRSF" id="PIRSF020606">
    <property type="entry name" value="UCP020606"/>
    <property type="match status" value="1"/>
</dbReference>
<comment type="caution">
    <text evidence="2">The sequence shown here is derived from an EMBL/GenBank/DDBJ whole genome shotgun (WGS) entry which is preliminary data.</text>
</comment>
<feature type="transmembrane region" description="Helical" evidence="1">
    <location>
        <begin position="34"/>
        <end position="52"/>
    </location>
</feature>
<evidence type="ECO:0000313" key="2">
    <source>
        <dbReference type="EMBL" id="PYY70001.1"/>
    </source>
</evidence>
<evidence type="ECO:0000256" key="1">
    <source>
        <dbReference type="SAM" id="Phobius"/>
    </source>
</evidence>
<dbReference type="Pfam" id="PF09997">
    <property type="entry name" value="DUF2238"/>
    <property type="match status" value="1"/>
</dbReference>
<feature type="transmembrane region" description="Helical" evidence="1">
    <location>
        <begin position="187"/>
        <end position="207"/>
    </location>
</feature>
<evidence type="ECO:0000313" key="3">
    <source>
        <dbReference type="Proteomes" id="UP000247437"/>
    </source>
</evidence>
<dbReference type="OrthoDB" id="9786473at2"/>
<dbReference type="InterPro" id="IPR058534">
    <property type="entry name" value="YjdF"/>
</dbReference>